<dbReference type="EC" id="6.3.2.10" evidence="10 11"/>
<dbReference type="InterPro" id="IPR005863">
    <property type="entry name" value="UDP-N-AcMur_synth"/>
</dbReference>
<evidence type="ECO:0000256" key="2">
    <source>
        <dbReference type="ARBA" id="ARBA00022598"/>
    </source>
</evidence>
<comment type="pathway">
    <text evidence="10 11">Cell wall biogenesis; peptidoglycan biosynthesis.</text>
</comment>
<dbReference type="InterPro" id="IPR036565">
    <property type="entry name" value="Mur-like_cat_sf"/>
</dbReference>
<dbReference type="Pfam" id="PF08245">
    <property type="entry name" value="Mur_ligase_M"/>
    <property type="match status" value="1"/>
</dbReference>
<dbReference type="SUPFAM" id="SSF63418">
    <property type="entry name" value="MurE/MurF N-terminal domain"/>
    <property type="match status" value="1"/>
</dbReference>
<sequence length="469" mass="52395">MISLRVEEVVQATQGQLVCQGMDGGEITNIVIDSRLAGPGAMFVAIVGESTDGHIFLESAHQEGCRFFLVSNESYITDRFKDSTLVKVDNTEIGLGLIAKYYRDMFDIPFVGITGSVGKTTTRDMVYSVLASKFNTIKNEKNYNNQFGVPLTLFRLEPGHQCAVIEMGMSGFGEIEYLANIVRPKIGIITNIGMSHIEHLGSQEGIFKAKMEITSGFDQTSSLIINGDDSYLRTELERYRNSQKDSYKVYSFGMELQNDLCCKSQEVVDRDKTRFTCSFEDETYEFTIPCLGEHNVRNAMAAILAGHITGMTMEEISKGLLDFVATENRQDIIKTDRFTLINDVYNASPDSMIAALKVLKLYKDRRRVAILGDCLEMGQYAEEGHRRVGYQSIDKADIIITAGHAAKFIGVEAMERGFDLSRVFHFETKEELIDSLPKIVEDGDVILLKASRGMKFEDIVEVLKGGCQC</sequence>
<dbReference type="UniPathway" id="UPA00219"/>
<evidence type="ECO:0000256" key="5">
    <source>
        <dbReference type="ARBA" id="ARBA00022840"/>
    </source>
</evidence>
<dbReference type="GO" id="GO:0047480">
    <property type="term" value="F:UDP-N-acetylmuramoyl-tripeptide-D-alanyl-D-alanine ligase activity"/>
    <property type="evidence" value="ECO:0007669"/>
    <property type="project" value="UniProtKB-UniRule"/>
</dbReference>
<comment type="catalytic activity">
    <reaction evidence="10 11">
        <text>D-alanyl-D-alanine + UDP-N-acetyl-alpha-D-muramoyl-L-alanyl-gamma-D-glutamyl-meso-2,6-diaminopimelate + ATP = UDP-N-acetyl-alpha-D-muramoyl-L-alanyl-gamma-D-glutamyl-meso-2,6-diaminopimeloyl-D-alanyl-D-alanine + ADP + phosphate + H(+)</text>
        <dbReference type="Rhea" id="RHEA:28374"/>
        <dbReference type="ChEBI" id="CHEBI:15378"/>
        <dbReference type="ChEBI" id="CHEBI:30616"/>
        <dbReference type="ChEBI" id="CHEBI:43474"/>
        <dbReference type="ChEBI" id="CHEBI:57822"/>
        <dbReference type="ChEBI" id="CHEBI:61386"/>
        <dbReference type="ChEBI" id="CHEBI:83905"/>
        <dbReference type="ChEBI" id="CHEBI:456216"/>
        <dbReference type="EC" id="6.3.2.10"/>
    </reaction>
</comment>
<dbReference type="GO" id="GO:0005524">
    <property type="term" value="F:ATP binding"/>
    <property type="evidence" value="ECO:0007669"/>
    <property type="project" value="UniProtKB-UniRule"/>
</dbReference>
<gene>
    <name evidence="10 15" type="primary">murF</name>
    <name evidence="15" type="ORF">HMPREF0634_0505</name>
</gene>
<evidence type="ECO:0000256" key="7">
    <source>
        <dbReference type="ARBA" id="ARBA00022984"/>
    </source>
</evidence>
<evidence type="ECO:0000256" key="1">
    <source>
        <dbReference type="ARBA" id="ARBA00022490"/>
    </source>
</evidence>
<evidence type="ECO:0000313" key="16">
    <source>
        <dbReference type="Proteomes" id="UP000003244"/>
    </source>
</evidence>
<dbReference type="GO" id="GO:0051301">
    <property type="term" value="P:cell division"/>
    <property type="evidence" value="ECO:0007669"/>
    <property type="project" value="UniProtKB-KW"/>
</dbReference>
<dbReference type="Pfam" id="PF01225">
    <property type="entry name" value="Mur_ligase"/>
    <property type="match status" value="1"/>
</dbReference>
<feature type="domain" description="Mur ligase central" evidence="14">
    <location>
        <begin position="113"/>
        <end position="305"/>
    </location>
</feature>
<dbReference type="AlphaFoldDB" id="E0E3L1"/>
<accession>E0E3L1</accession>
<dbReference type="STRING" id="596315.HMPREF0634_0505"/>
<keyword evidence="9 10" id="KW-0961">Cell wall biogenesis/degradation</keyword>
<evidence type="ECO:0000313" key="15">
    <source>
        <dbReference type="EMBL" id="EFM64543.1"/>
    </source>
</evidence>
<comment type="caution">
    <text evidence="15">The sequence shown here is derived from an EMBL/GenBank/DDBJ whole genome shotgun (WGS) entry which is preliminary data.</text>
</comment>
<dbReference type="Pfam" id="PF02875">
    <property type="entry name" value="Mur_ligase_C"/>
    <property type="match status" value="1"/>
</dbReference>
<protein>
    <recommendedName>
        <fullName evidence="10 11">UDP-N-acetylmuramoyl-tripeptide--D-alanyl-D-alanine ligase</fullName>
        <ecNumber evidence="10 11">6.3.2.10</ecNumber>
    </recommendedName>
    <alternativeName>
        <fullName evidence="10">D-alanyl-D-alanine-adding enzyme</fullName>
    </alternativeName>
</protein>
<keyword evidence="6 10" id="KW-0133">Cell shape</keyword>
<evidence type="ECO:0000256" key="6">
    <source>
        <dbReference type="ARBA" id="ARBA00022960"/>
    </source>
</evidence>
<dbReference type="InterPro" id="IPR036615">
    <property type="entry name" value="Mur_ligase_C_dom_sf"/>
</dbReference>
<keyword evidence="7 10" id="KW-0573">Peptidoglycan synthesis</keyword>
<dbReference type="EMBL" id="ADGQ01000057">
    <property type="protein sequence ID" value="EFM64543.1"/>
    <property type="molecule type" value="Genomic_DNA"/>
</dbReference>
<feature type="binding site" evidence="10">
    <location>
        <begin position="115"/>
        <end position="121"/>
    </location>
    <ligand>
        <name>ATP</name>
        <dbReference type="ChEBI" id="CHEBI:30616"/>
    </ligand>
</feature>
<evidence type="ECO:0000256" key="9">
    <source>
        <dbReference type="ARBA" id="ARBA00023316"/>
    </source>
</evidence>
<dbReference type="GO" id="GO:0005737">
    <property type="term" value="C:cytoplasm"/>
    <property type="evidence" value="ECO:0007669"/>
    <property type="project" value="UniProtKB-SubCell"/>
</dbReference>
<keyword evidence="16" id="KW-1185">Reference proteome</keyword>
<dbReference type="Gene3D" id="3.40.1390.10">
    <property type="entry name" value="MurE/MurF, N-terminal domain"/>
    <property type="match status" value="1"/>
</dbReference>
<dbReference type="Gene3D" id="3.40.1190.10">
    <property type="entry name" value="Mur-like, catalytic domain"/>
    <property type="match status" value="1"/>
</dbReference>
<dbReference type="HAMAP" id="MF_02019">
    <property type="entry name" value="MurF"/>
    <property type="match status" value="1"/>
</dbReference>
<dbReference type="InterPro" id="IPR004101">
    <property type="entry name" value="Mur_ligase_C"/>
</dbReference>
<evidence type="ECO:0000256" key="8">
    <source>
        <dbReference type="ARBA" id="ARBA00023306"/>
    </source>
</evidence>
<dbReference type="InterPro" id="IPR051046">
    <property type="entry name" value="MurCDEF_CellWall_CoF430Synth"/>
</dbReference>
<dbReference type="InterPro" id="IPR035911">
    <property type="entry name" value="MurE/MurF_N"/>
</dbReference>
<evidence type="ECO:0000259" key="13">
    <source>
        <dbReference type="Pfam" id="PF02875"/>
    </source>
</evidence>
<dbReference type="OrthoDB" id="9801978at2"/>
<keyword evidence="2 10" id="KW-0436">Ligase</keyword>
<comment type="subcellular location">
    <subcellularLocation>
        <location evidence="10 11">Cytoplasm</location>
    </subcellularLocation>
</comment>
<reference evidence="15 16" key="1">
    <citation type="submission" date="2010-08" db="EMBL/GenBank/DDBJ databases">
        <authorList>
            <person name="Harkins D.M."/>
            <person name="Madupu R."/>
            <person name="Durkin A.S."/>
            <person name="Torralba M."/>
            <person name="Methe B."/>
            <person name="Sutton G.G."/>
            <person name="Nelson K.E."/>
        </authorList>
    </citation>
    <scope>NUCLEOTIDE SEQUENCE [LARGE SCALE GENOMIC DNA]</scope>
    <source>
        <strain evidence="15 16">DSM 17678</strain>
    </source>
</reference>
<evidence type="ECO:0000256" key="11">
    <source>
        <dbReference type="RuleBase" id="RU004136"/>
    </source>
</evidence>
<dbReference type="GO" id="GO:0071555">
    <property type="term" value="P:cell wall organization"/>
    <property type="evidence" value="ECO:0007669"/>
    <property type="project" value="UniProtKB-KW"/>
</dbReference>
<evidence type="ECO:0000256" key="4">
    <source>
        <dbReference type="ARBA" id="ARBA00022741"/>
    </source>
</evidence>
<dbReference type="NCBIfam" id="TIGR01143">
    <property type="entry name" value="murF"/>
    <property type="match status" value="1"/>
</dbReference>
<feature type="domain" description="Mur ligase N-terminal catalytic" evidence="12">
    <location>
        <begin position="26"/>
        <end position="81"/>
    </location>
</feature>
<keyword evidence="1 10" id="KW-0963">Cytoplasm</keyword>
<dbReference type="SUPFAM" id="SSF53244">
    <property type="entry name" value="MurD-like peptide ligases, peptide-binding domain"/>
    <property type="match status" value="1"/>
</dbReference>
<dbReference type="Proteomes" id="UP000003244">
    <property type="component" value="Unassembled WGS sequence"/>
</dbReference>
<keyword evidence="4 10" id="KW-0547">Nucleotide-binding</keyword>
<keyword evidence="3 10" id="KW-0132">Cell division</keyword>
<dbReference type="Gene3D" id="3.90.190.20">
    <property type="entry name" value="Mur ligase, C-terminal domain"/>
    <property type="match status" value="1"/>
</dbReference>
<comment type="function">
    <text evidence="10 11">Involved in cell wall formation. Catalyzes the final step in the synthesis of UDP-N-acetylmuramoyl-pentapeptide, the precursor of murein.</text>
</comment>
<dbReference type="eggNOG" id="COG0770">
    <property type="taxonomic scope" value="Bacteria"/>
</dbReference>
<evidence type="ECO:0000256" key="10">
    <source>
        <dbReference type="HAMAP-Rule" id="MF_02019"/>
    </source>
</evidence>
<proteinExistence type="inferred from homology"/>
<dbReference type="PANTHER" id="PTHR43024:SF1">
    <property type="entry name" value="UDP-N-ACETYLMURAMOYL-TRIPEPTIDE--D-ALANYL-D-ALANINE LIGASE"/>
    <property type="match status" value="1"/>
</dbReference>
<dbReference type="SUPFAM" id="SSF53623">
    <property type="entry name" value="MurD-like peptide ligases, catalytic domain"/>
    <property type="match status" value="1"/>
</dbReference>
<dbReference type="PANTHER" id="PTHR43024">
    <property type="entry name" value="UDP-N-ACETYLMURAMOYL-TRIPEPTIDE--D-ALANYL-D-ALANINE LIGASE"/>
    <property type="match status" value="1"/>
</dbReference>
<keyword evidence="8 10" id="KW-0131">Cell cycle</keyword>
<dbReference type="GO" id="GO:0008766">
    <property type="term" value="F:UDP-N-acetylmuramoylalanyl-D-glutamyl-2,6-diaminopimelate-D-alanyl-D-alanine ligase activity"/>
    <property type="evidence" value="ECO:0007669"/>
    <property type="project" value="RHEA"/>
</dbReference>
<dbReference type="InterPro" id="IPR013221">
    <property type="entry name" value="Mur_ligase_cen"/>
</dbReference>
<dbReference type="InterPro" id="IPR000713">
    <property type="entry name" value="Mur_ligase_N"/>
</dbReference>
<comment type="similarity">
    <text evidence="10">Belongs to the MurCDEF family. MurF subfamily.</text>
</comment>
<feature type="domain" description="Mur ligase C-terminal" evidence="13">
    <location>
        <begin position="329"/>
        <end position="452"/>
    </location>
</feature>
<dbReference type="RefSeq" id="WP_007789852.1">
    <property type="nucleotide sequence ID" value="NZ_ADGQ01000057.1"/>
</dbReference>
<organism evidence="15 16">
    <name type="scientific">Peptostreptococcus stomatis DSM 17678</name>
    <dbReference type="NCBI Taxonomy" id="596315"/>
    <lineage>
        <taxon>Bacteria</taxon>
        <taxon>Bacillati</taxon>
        <taxon>Bacillota</taxon>
        <taxon>Clostridia</taxon>
        <taxon>Peptostreptococcales</taxon>
        <taxon>Peptostreptococcaceae</taxon>
        <taxon>Peptostreptococcus</taxon>
    </lineage>
</organism>
<dbReference type="GO" id="GO:0008360">
    <property type="term" value="P:regulation of cell shape"/>
    <property type="evidence" value="ECO:0007669"/>
    <property type="project" value="UniProtKB-KW"/>
</dbReference>
<evidence type="ECO:0000259" key="12">
    <source>
        <dbReference type="Pfam" id="PF01225"/>
    </source>
</evidence>
<dbReference type="GeneID" id="84800851"/>
<name>E0E3L1_9FIRM</name>
<evidence type="ECO:0000256" key="3">
    <source>
        <dbReference type="ARBA" id="ARBA00022618"/>
    </source>
</evidence>
<keyword evidence="5 10" id="KW-0067">ATP-binding</keyword>
<dbReference type="GO" id="GO:0009252">
    <property type="term" value="P:peptidoglycan biosynthetic process"/>
    <property type="evidence" value="ECO:0007669"/>
    <property type="project" value="UniProtKB-UniRule"/>
</dbReference>
<evidence type="ECO:0000259" key="14">
    <source>
        <dbReference type="Pfam" id="PF08245"/>
    </source>
</evidence>